<feature type="transmembrane region" description="Helical" evidence="1">
    <location>
        <begin position="67"/>
        <end position="88"/>
    </location>
</feature>
<dbReference type="Proteomes" id="UP000494135">
    <property type="component" value="Unassembled WGS sequence"/>
</dbReference>
<reference evidence="3 4" key="1">
    <citation type="submission" date="2017-04" db="EMBL/GenBank/DDBJ databases">
        <title>Burkholderia puraquae sp. nov., a novel Burkholderia cepacia complex species from hospital setting samples.</title>
        <authorList>
            <person name="Martina P."/>
            <person name="Leguizamon M."/>
            <person name="Prieto C."/>
            <person name="Sousa S."/>
            <person name="Montanaro P."/>
            <person name="Draghi W."/>
            <person name="Staembler M."/>
            <person name="Bettiol M."/>
            <person name="Figoli C."/>
            <person name="Palau J."/>
            <person name="Alvarez F."/>
            <person name="Benetti S."/>
            <person name="Anchat E."/>
            <person name="Vescina C."/>
            <person name="Ferreras J."/>
            <person name="Lasch P."/>
            <person name="Lagares A."/>
            <person name="Zorreguieta A."/>
            <person name="Yantorno O."/>
            <person name="Bosch A."/>
        </authorList>
    </citation>
    <scope>NUCLEOTIDE SEQUENCE [LARGE SCALE GENOMIC DNA]</scope>
    <source>
        <strain evidence="3 4">CAMPA 1040</strain>
    </source>
</reference>
<feature type="transmembrane region" description="Helical" evidence="1">
    <location>
        <begin position="109"/>
        <end position="132"/>
    </location>
</feature>
<dbReference type="Pfam" id="PF09948">
    <property type="entry name" value="PpoB2"/>
    <property type="match status" value="1"/>
</dbReference>
<evidence type="ECO:0000313" key="3">
    <source>
        <dbReference type="EMBL" id="ORT86282.1"/>
    </source>
</evidence>
<evidence type="ECO:0008006" key="6">
    <source>
        <dbReference type="Google" id="ProtNLM"/>
    </source>
</evidence>
<feature type="transmembrane region" description="Helical" evidence="1">
    <location>
        <begin position="241"/>
        <end position="262"/>
    </location>
</feature>
<dbReference type="EMBL" id="CADIKG010000004">
    <property type="protein sequence ID" value="CAB3754846.1"/>
    <property type="molecule type" value="Genomic_DNA"/>
</dbReference>
<feature type="transmembrane region" description="Helical" evidence="1">
    <location>
        <begin position="144"/>
        <end position="163"/>
    </location>
</feature>
<dbReference type="AlphaFoldDB" id="A0A1X1PIH3"/>
<keyword evidence="4" id="KW-1185">Reference proteome</keyword>
<dbReference type="OrthoDB" id="980055at2"/>
<evidence type="ECO:0000256" key="1">
    <source>
        <dbReference type="SAM" id="Phobius"/>
    </source>
</evidence>
<keyword evidence="1" id="KW-0812">Transmembrane</keyword>
<evidence type="ECO:0000313" key="4">
    <source>
        <dbReference type="Proteomes" id="UP000193146"/>
    </source>
</evidence>
<proteinExistence type="predicted"/>
<dbReference type="InterPro" id="IPR018688">
    <property type="entry name" value="PpoB2-like"/>
</dbReference>
<dbReference type="Proteomes" id="UP000193146">
    <property type="component" value="Unassembled WGS sequence"/>
</dbReference>
<evidence type="ECO:0000313" key="5">
    <source>
        <dbReference type="Proteomes" id="UP000494135"/>
    </source>
</evidence>
<accession>A0A1X1PIH3</accession>
<protein>
    <recommendedName>
        <fullName evidence="6">Metal-binding protein</fullName>
    </recommendedName>
</protein>
<dbReference type="EMBL" id="NBYX01000005">
    <property type="protein sequence ID" value="ORT86282.1"/>
    <property type="molecule type" value="Genomic_DNA"/>
</dbReference>
<keyword evidence="1" id="KW-0472">Membrane</keyword>
<keyword evidence="1" id="KW-1133">Transmembrane helix</keyword>
<reference evidence="2 5" key="2">
    <citation type="submission" date="2020-04" db="EMBL/GenBank/DDBJ databases">
        <authorList>
            <person name="De Canck E."/>
        </authorList>
    </citation>
    <scope>NUCLEOTIDE SEQUENCE [LARGE SCALE GENOMIC DNA]</scope>
    <source>
        <strain evidence="2 5">LMG 29660</strain>
    </source>
</reference>
<gene>
    <name evidence="3" type="ORF">B7G54_12510</name>
    <name evidence="2" type="ORF">LMG29660_02434</name>
</gene>
<evidence type="ECO:0000313" key="2">
    <source>
        <dbReference type="EMBL" id="CAB3754846.1"/>
    </source>
</evidence>
<sequence length="268" mass="27280">MIRPATGDARPDPWAFGVALVAAFAVAAIATVAQHASMAAMGGAPVPGGWVTSVAWSRPCGWRAGRAFAAFAGMWGPMTVTMMLPVLAPVLWRYRQRVGPQAAVRSARLVVVAGVGYFAVWMALGALVYPAGIALTSAAARLPALARAMPFVAGAVVLAAGILQFSGWKARRLACCRHAATCAHQPRGEASAAWRHGMRAAVRCGACCGNLMAVALAAGMMDLRVMAAVTVAIAAERLAPAGGPVARIVGCVAVGGGIAMIVRAAGLL</sequence>
<organism evidence="3 4">
    <name type="scientific">Burkholderia puraquae</name>
    <dbReference type="NCBI Taxonomy" id="1904757"/>
    <lineage>
        <taxon>Bacteria</taxon>
        <taxon>Pseudomonadati</taxon>
        <taxon>Pseudomonadota</taxon>
        <taxon>Betaproteobacteria</taxon>
        <taxon>Burkholderiales</taxon>
        <taxon>Burkholderiaceae</taxon>
        <taxon>Burkholderia</taxon>
        <taxon>Burkholderia cepacia complex</taxon>
    </lineage>
</organism>
<dbReference type="RefSeq" id="WP_085039373.1">
    <property type="nucleotide sequence ID" value="NZ_CADIKG010000004.1"/>
</dbReference>
<name>A0A1X1PIH3_9BURK</name>